<feature type="transmembrane region" description="Helical" evidence="11">
    <location>
        <begin position="149"/>
        <end position="167"/>
    </location>
</feature>
<dbReference type="InterPro" id="IPR036179">
    <property type="entry name" value="Ig-like_dom_sf"/>
</dbReference>
<sequence>MKKKLLVWSIFFLCMWIICADSPSCKNISAHVGSTARLPCDCSTSANQKPVFRWHFKSEFVIESDGTSTAAGSGYEERVEVSKEDLQGGDCSLLLKNIKSDDSGAYQCNKIGNKRETVLQKVCLSVEAQTKSPNEETPEPRGGSGFTCSSLWIVALLLLSYLFLLELEP</sequence>
<dbReference type="InterPro" id="IPR013783">
    <property type="entry name" value="Ig-like_fold"/>
</dbReference>
<dbReference type="GO" id="GO:0071222">
    <property type="term" value="P:cellular response to lipopolysaccharide"/>
    <property type="evidence" value="ECO:0007669"/>
    <property type="project" value="TreeGrafter"/>
</dbReference>
<proteinExistence type="predicted"/>
<dbReference type="GO" id="GO:0042130">
    <property type="term" value="P:negative regulation of T cell proliferation"/>
    <property type="evidence" value="ECO:0007669"/>
    <property type="project" value="TreeGrafter"/>
</dbReference>
<name>A0A8T2ML14_ASTMX</name>
<evidence type="ECO:0000313" key="14">
    <source>
        <dbReference type="EMBL" id="KAG9281431.1"/>
    </source>
</evidence>
<feature type="domain" description="Ig-like" evidence="13">
    <location>
        <begin position="23"/>
        <end position="108"/>
    </location>
</feature>
<dbReference type="GO" id="GO:0006955">
    <property type="term" value="P:immune response"/>
    <property type="evidence" value="ECO:0007669"/>
    <property type="project" value="TreeGrafter"/>
</dbReference>
<dbReference type="SMART" id="SM00406">
    <property type="entry name" value="IGv"/>
    <property type="match status" value="1"/>
</dbReference>
<gene>
    <name evidence="14" type="ORF">AMEX_G4270</name>
</gene>
<evidence type="ECO:0000256" key="12">
    <source>
        <dbReference type="SAM" id="SignalP"/>
    </source>
</evidence>
<reference evidence="14 15" key="1">
    <citation type="submission" date="2021-07" db="EMBL/GenBank/DDBJ databases">
        <authorList>
            <person name="Imarazene B."/>
            <person name="Zahm M."/>
            <person name="Klopp C."/>
            <person name="Cabau C."/>
            <person name="Beille S."/>
            <person name="Jouanno E."/>
            <person name="Castinel A."/>
            <person name="Lluch J."/>
            <person name="Gil L."/>
            <person name="Kuchtly C."/>
            <person name="Lopez Roques C."/>
            <person name="Donnadieu C."/>
            <person name="Parrinello H."/>
            <person name="Journot L."/>
            <person name="Du K."/>
            <person name="Schartl M."/>
            <person name="Retaux S."/>
            <person name="Guiguen Y."/>
        </authorList>
    </citation>
    <scope>NUCLEOTIDE SEQUENCE [LARGE SCALE GENOMIC DNA]</scope>
    <source>
        <strain evidence="14">Pach_M1</strain>
        <tissue evidence="14">Testis</tissue>
    </source>
</reference>
<dbReference type="SMART" id="SM00409">
    <property type="entry name" value="IG"/>
    <property type="match status" value="1"/>
</dbReference>
<evidence type="ECO:0000313" key="15">
    <source>
        <dbReference type="Proteomes" id="UP000752171"/>
    </source>
</evidence>
<evidence type="ECO:0000256" key="3">
    <source>
        <dbReference type="ARBA" id="ARBA00022692"/>
    </source>
</evidence>
<evidence type="ECO:0000256" key="6">
    <source>
        <dbReference type="ARBA" id="ARBA00023136"/>
    </source>
</evidence>
<dbReference type="GO" id="GO:0031295">
    <property type="term" value="P:T cell costimulation"/>
    <property type="evidence" value="ECO:0007669"/>
    <property type="project" value="TreeGrafter"/>
</dbReference>
<dbReference type="SUPFAM" id="SSF48726">
    <property type="entry name" value="Immunoglobulin"/>
    <property type="match status" value="1"/>
</dbReference>
<keyword evidence="3 11" id="KW-0812">Transmembrane</keyword>
<dbReference type="Gene3D" id="2.60.40.10">
    <property type="entry name" value="Immunoglobulins"/>
    <property type="match status" value="1"/>
</dbReference>
<keyword evidence="7" id="KW-1015">Disulfide bond</keyword>
<evidence type="ECO:0000256" key="2">
    <source>
        <dbReference type="ARBA" id="ARBA00022475"/>
    </source>
</evidence>
<dbReference type="PANTHER" id="PTHR25466:SF9">
    <property type="entry name" value="FIBRONECTIN TYPE-III DOMAIN-CONTAINING PROTEIN"/>
    <property type="match status" value="1"/>
</dbReference>
<keyword evidence="5 11" id="KW-1133">Transmembrane helix</keyword>
<dbReference type="InterPro" id="IPR051713">
    <property type="entry name" value="T-cell_Activation_Regulation"/>
</dbReference>
<protein>
    <recommendedName>
        <fullName evidence="13">Ig-like domain-containing protein</fullName>
    </recommendedName>
</protein>
<evidence type="ECO:0000256" key="11">
    <source>
        <dbReference type="SAM" id="Phobius"/>
    </source>
</evidence>
<dbReference type="EMBL" id="JAICCE010000002">
    <property type="protein sequence ID" value="KAG9281431.1"/>
    <property type="molecule type" value="Genomic_DNA"/>
</dbReference>
<dbReference type="GO" id="GO:0007166">
    <property type="term" value="P:cell surface receptor signaling pathway"/>
    <property type="evidence" value="ECO:0007669"/>
    <property type="project" value="TreeGrafter"/>
</dbReference>
<evidence type="ECO:0000256" key="7">
    <source>
        <dbReference type="ARBA" id="ARBA00023157"/>
    </source>
</evidence>
<evidence type="ECO:0000256" key="9">
    <source>
        <dbReference type="ARBA" id="ARBA00023180"/>
    </source>
</evidence>
<organism evidence="14 15">
    <name type="scientific">Astyanax mexicanus</name>
    <name type="common">Blind cave fish</name>
    <name type="synonym">Astyanax fasciatus mexicanus</name>
    <dbReference type="NCBI Taxonomy" id="7994"/>
    <lineage>
        <taxon>Eukaryota</taxon>
        <taxon>Metazoa</taxon>
        <taxon>Chordata</taxon>
        <taxon>Craniata</taxon>
        <taxon>Vertebrata</taxon>
        <taxon>Euteleostomi</taxon>
        <taxon>Actinopterygii</taxon>
        <taxon>Neopterygii</taxon>
        <taxon>Teleostei</taxon>
        <taxon>Ostariophysi</taxon>
        <taxon>Characiformes</taxon>
        <taxon>Characoidei</taxon>
        <taxon>Acestrorhamphidae</taxon>
        <taxon>Acestrorhamphinae</taxon>
        <taxon>Astyanax</taxon>
    </lineage>
</organism>
<comment type="caution">
    <text evidence="14">The sequence shown here is derived from an EMBL/GenBank/DDBJ whole genome shotgun (WGS) entry which is preliminary data.</text>
</comment>
<evidence type="ECO:0000256" key="8">
    <source>
        <dbReference type="ARBA" id="ARBA00023170"/>
    </source>
</evidence>
<dbReference type="GO" id="GO:0042102">
    <property type="term" value="P:positive regulation of T cell proliferation"/>
    <property type="evidence" value="ECO:0007669"/>
    <property type="project" value="TreeGrafter"/>
</dbReference>
<evidence type="ECO:0000259" key="13">
    <source>
        <dbReference type="PROSITE" id="PS50835"/>
    </source>
</evidence>
<dbReference type="PANTHER" id="PTHR25466">
    <property type="entry name" value="T-LYMPHOCYTE ACTIVATION ANTIGEN"/>
    <property type="match status" value="1"/>
</dbReference>
<keyword evidence="8" id="KW-0675">Receptor</keyword>
<dbReference type="AlphaFoldDB" id="A0A8T2ML14"/>
<keyword evidence="9" id="KW-0325">Glycoprotein</keyword>
<keyword evidence="6 11" id="KW-0472">Membrane</keyword>
<evidence type="ECO:0000256" key="4">
    <source>
        <dbReference type="ARBA" id="ARBA00022729"/>
    </source>
</evidence>
<evidence type="ECO:0000256" key="1">
    <source>
        <dbReference type="ARBA" id="ARBA00004251"/>
    </source>
</evidence>
<dbReference type="Pfam" id="PF07686">
    <property type="entry name" value="V-set"/>
    <property type="match status" value="1"/>
</dbReference>
<keyword evidence="10" id="KW-0393">Immunoglobulin domain</keyword>
<dbReference type="InterPro" id="IPR003599">
    <property type="entry name" value="Ig_sub"/>
</dbReference>
<dbReference type="Proteomes" id="UP000752171">
    <property type="component" value="Unassembled WGS sequence"/>
</dbReference>
<dbReference type="InterPro" id="IPR007110">
    <property type="entry name" value="Ig-like_dom"/>
</dbReference>
<comment type="subcellular location">
    <subcellularLocation>
        <location evidence="1">Cell membrane</location>
        <topology evidence="1">Single-pass type I membrane protein</topology>
    </subcellularLocation>
</comment>
<keyword evidence="4 12" id="KW-0732">Signal</keyword>
<evidence type="ECO:0000256" key="5">
    <source>
        <dbReference type="ARBA" id="ARBA00022989"/>
    </source>
</evidence>
<dbReference type="GO" id="GO:0009897">
    <property type="term" value="C:external side of plasma membrane"/>
    <property type="evidence" value="ECO:0007669"/>
    <property type="project" value="TreeGrafter"/>
</dbReference>
<accession>A0A8T2ML14</accession>
<dbReference type="PROSITE" id="PS50835">
    <property type="entry name" value="IG_LIKE"/>
    <property type="match status" value="1"/>
</dbReference>
<dbReference type="InterPro" id="IPR013106">
    <property type="entry name" value="Ig_V-set"/>
</dbReference>
<evidence type="ECO:0000256" key="10">
    <source>
        <dbReference type="ARBA" id="ARBA00023319"/>
    </source>
</evidence>
<keyword evidence="2" id="KW-1003">Cell membrane</keyword>
<feature type="signal peptide" evidence="12">
    <location>
        <begin position="1"/>
        <end position="20"/>
    </location>
</feature>
<feature type="chain" id="PRO_5035778204" description="Ig-like domain-containing protein" evidence="12">
    <location>
        <begin position="21"/>
        <end position="169"/>
    </location>
</feature>